<organism evidence="1 2">
    <name type="scientific">Sphaeroforma arctica JP610</name>
    <dbReference type="NCBI Taxonomy" id="667725"/>
    <lineage>
        <taxon>Eukaryota</taxon>
        <taxon>Ichthyosporea</taxon>
        <taxon>Ichthyophonida</taxon>
        <taxon>Sphaeroforma</taxon>
    </lineage>
</organism>
<evidence type="ECO:0000313" key="2">
    <source>
        <dbReference type="Proteomes" id="UP000054560"/>
    </source>
</evidence>
<name>A0A0L0G7A8_9EUKA</name>
<dbReference type="AlphaFoldDB" id="A0A0L0G7A8"/>
<protein>
    <submittedName>
        <fullName evidence="1">Uncharacterized protein</fullName>
    </submittedName>
</protein>
<accession>A0A0L0G7A8</accession>
<gene>
    <name evidence="1" type="ORF">SARC_03013</name>
</gene>
<reference evidence="1 2" key="1">
    <citation type="submission" date="2011-02" db="EMBL/GenBank/DDBJ databases">
        <title>The Genome Sequence of Sphaeroforma arctica JP610.</title>
        <authorList>
            <consortium name="The Broad Institute Genome Sequencing Platform"/>
            <person name="Russ C."/>
            <person name="Cuomo C."/>
            <person name="Young S.K."/>
            <person name="Zeng Q."/>
            <person name="Gargeya S."/>
            <person name="Alvarado L."/>
            <person name="Berlin A."/>
            <person name="Chapman S.B."/>
            <person name="Chen Z."/>
            <person name="Freedman E."/>
            <person name="Gellesch M."/>
            <person name="Goldberg J."/>
            <person name="Griggs A."/>
            <person name="Gujja S."/>
            <person name="Heilman E."/>
            <person name="Heiman D."/>
            <person name="Howarth C."/>
            <person name="Mehta T."/>
            <person name="Neiman D."/>
            <person name="Pearson M."/>
            <person name="Roberts A."/>
            <person name="Saif S."/>
            <person name="Shea T."/>
            <person name="Shenoy N."/>
            <person name="Sisk P."/>
            <person name="Stolte C."/>
            <person name="Sykes S."/>
            <person name="White J."/>
            <person name="Yandava C."/>
            <person name="Burger G."/>
            <person name="Gray M.W."/>
            <person name="Holland P.W.H."/>
            <person name="King N."/>
            <person name="Lang F.B.F."/>
            <person name="Roger A.J."/>
            <person name="Ruiz-Trillo I."/>
            <person name="Haas B."/>
            <person name="Nusbaum C."/>
            <person name="Birren B."/>
        </authorList>
    </citation>
    <scope>NUCLEOTIDE SEQUENCE [LARGE SCALE GENOMIC DNA]</scope>
    <source>
        <strain evidence="1 2">JP610</strain>
    </source>
</reference>
<dbReference type="Proteomes" id="UP000054560">
    <property type="component" value="Unassembled WGS sequence"/>
</dbReference>
<proteinExistence type="predicted"/>
<evidence type="ECO:0000313" key="1">
    <source>
        <dbReference type="EMBL" id="KNC84771.1"/>
    </source>
</evidence>
<sequence>MQIPAKTLIGYAIFVSGATAMSIRQTGGAMNIVNAYGVAMQQSADSVLGWWTSEQPAAVVIQWPTSGNPTALKFANGKCLYVDNVVPYQTDCTCNNDEWWHYENEQ</sequence>
<dbReference type="EMBL" id="KQ241741">
    <property type="protein sequence ID" value="KNC84771.1"/>
    <property type="molecule type" value="Genomic_DNA"/>
</dbReference>
<keyword evidence="2" id="KW-1185">Reference proteome</keyword>
<dbReference type="GeneID" id="25903517"/>
<dbReference type="RefSeq" id="XP_014158673.1">
    <property type="nucleotide sequence ID" value="XM_014303198.1"/>
</dbReference>